<name>A0A839QPE1_9MICO</name>
<accession>A0A839QPE1</accession>
<dbReference type="HAMAP" id="MF_00973">
    <property type="entry name" value="Gluconeogen_factor"/>
    <property type="match status" value="1"/>
</dbReference>
<evidence type="ECO:0000256" key="2">
    <source>
        <dbReference type="HAMAP-Rule" id="MF_00973"/>
    </source>
</evidence>
<dbReference type="InterPro" id="IPR038136">
    <property type="entry name" value="CofD-like_dom_sf"/>
</dbReference>
<dbReference type="Proteomes" id="UP000568050">
    <property type="component" value="Unassembled WGS sequence"/>
</dbReference>
<comment type="function">
    <text evidence="2">Required for morphogenesis under gluconeogenic growth conditions.</text>
</comment>
<sequence length="341" mass="36949">MTHQNQRRQTSLILEHSKPRSRMVEGETRVVALGGGHGLAANLRALRHVAHDITAVVTVADNGGSSGRIRKELPILPPGDLRMALSALCEDSDWGIVWRDVVQHRFESDGELNGHALGNLLIAALWQMFGDPIQALDHVGALLGVRGRVLPMALEPLDIEATVTDRSGTSRMVRGQAEVASLEGHVDELRLIPSAPEVPTEVLEAIAQADWIILGPGSWFSSVLPHLLIPEIVEAIRSSKAKRLITMNLTSDPTETEGMTSTDHLQVLMDTAPDLGIDAIVADPTMLDDSLELVEFAQQHGISSILRQVSVGRGIPVHDPVRLAAAYRDVFDGVIADVRED</sequence>
<dbReference type="RefSeq" id="WP_425485168.1">
    <property type="nucleotide sequence ID" value="NZ_JACHWP010000001.1"/>
</dbReference>
<dbReference type="GO" id="GO:0005737">
    <property type="term" value="C:cytoplasm"/>
    <property type="evidence" value="ECO:0007669"/>
    <property type="project" value="UniProtKB-SubCell"/>
</dbReference>
<comment type="similarity">
    <text evidence="2">Belongs to the gluconeogenesis factor family.</text>
</comment>
<dbReference type="AlphaFoldDB" id="A0A839QPE1"/>
<protein>
    <recommendedName>
        <fullName evidence="2">Putative gluconeogenesis factor</fullName>
    </recommendedName>
</protein>
<comment type="caution">
    <text evidence="3">The sequence shown here is derived from an EMBL/GenBank/DDBJ whole genome shotgun (WGS) entry which is preliminary data.</text>
</comment>
<dbReference type="PANTHER" id="PTHR30135:SF3">
    <property type="entry name" value="GLUCONEOGENESIS FACTOR-RELATED"/>
    <property type="match status" value="1"/>
</dbReference>
<dbReference type="SUPFAM" id="SSF142338">
    <property type="entry name" value="CofD-like"/>
    <property type="match status" value="1"/>
</dbReference>
<comment type="subcellular location">
    <subcellularLocation>
        <location evidence="2">Cytoplasm</location>
    </subcellularLocation>
</comment>
<dbReference type="CDD" id="cd07187">
    <property type="entry name" value="YvcK_like"/>
    <property type="match status" value="1"/>
</dbReference>
<dbReference type="Pfam" id="PF01933">
    <property type="entry name" value="CofD"/>
    <property type="match status" value="1"/>
</dbReference>
<keyword evidence="4" id="KW-1185">Reference proteome</keyword>
<dbReference type="PANTHER" id="PTHR30135">
    <property type="entry name" value="UNCHARACTERIZED PROTEIN YVCK-RELATED"/>
    <property type="match status" value="1"/>
</dbReference>
<dbReference type="EMBL" id="JACHWP010000001">
    <property type="protein sequence ID" value="MBB3022363.1"/>
    <property type="molecule type" value="Genomic_DNA"/>
</dbReference>
<gene>
    <name evidence="3" type="ORF">FHX50_000611</name>
</gene>
<dbReference type="GO" id="GO:0043743">
    <property type="term" value="F:LPPG:FO 2-phospho-L-lactate transferase activity"/>
    <property type="evidence" value="ECO:0007669"/>
    <property type="project" value="InterPro"/>
</dbReference>
<evidence type="ECO:0000256" key="1">
    <source>
        <dbReference type="ARBA" id="ARBA00022490"/>
    </source>
</evidence>
<dbReference type="NCBIfam" id="TIGR01826">
    <property type="entry name" value="CofD_related"/>
    <property type="match status" value="1"/>
</dbReference>
<dbReference type="Gene3D" id="3.40.50.10680">
    <property type="entry name" value="CofD-like domains"/>
    <property type="match status" value="1"/>
</dbReference>
<keyword evidence="1 2" id="KW-0963">Cytoplasm</keyword>
<organism evidence="3 4">
    <name type="scientific">Helcobacillus massiliensis</name>
    <dbReference type="NCBI Taxonomy" id="521392"/>
    <lineage>
        <taxon>Bacteria</taxon>
        <taxon>Bacillati</taxon>
        <taxon>Actinomycetota</taxon>
        <taxon>Actinomycetes</taxon>
        <taxon>Micrococcales</taxon>
        <taxon>Dermabacteraceae</taxon>
        <taxon>Helcobacillus</taxon>
    </lineage>
</organism>
<dbReference type="InterPro" id="IPR010119">
    <property type="entry name" value="Gluconeogen_factor"/>
</dbReference>
<proteinExistence type="inferred from homology"/>
<dbReference type="InterPro" id="IPR002882">
    <property type="entry name" value="CofD"/>
</dbReference>
<dbReference type="GO" id="GO:0008360">
    <property type="term" value="P:regulation of cell shape"/>
    <property type="evidence" value="ECO:0007669"/>
    <property type="project" value="UniProtKB-UniRule"/>
</dbReference>
<reference evidence="3 4" key="1">
    <citation type="submission" date="2020-08" db="EMBL/GenBank/DDBJ databases">
        <title>Sequencing the genomes of 1000 actinobacteria strains.</title>
        <authorList>
            <person name="Klenk H.-P."/>
        </authorList>
    </citation>
    <scope>NUCLEOTIDE SEQUENCE [LARGE SCALE GENOMIC DNA]</scope>
    <source>
        <strain evidence="3 4">DSM 23040</strain>
    </source>
</reference>
<evidence type="ECO:0000313" key="3">
    <source>
        <dbReference type="EMBL" id="MBB3022363.1"/>
    </source>
</evidence>
<evidence type="ECO:0000313" key="4">
    <source>
        <dbReference type="Proteomes" id="UP000568050"/>
    </source>
</evidence>